<evidence type="ECO:0000256" key="1">
    <source>
        <dbReference type="PIRSR" id="PIRSR639069-1"/>
    </source>
</evidence>
<dbReference type="GO" id="GO:0052689">
    <property type="term" value="F:carboxylic ester hydrolase activity"/>
    <property type="evidence" value="ECO:0007669"/>
    <property type="project" value="TreeGrafter"/>
</dbReference>
<dbReference type="EMBL" id="RZGZ01000001">
    <property type="protein sequence ID" value="RUR03498.1"/>
    <property type="molecule type" value="Genomic_DNA"/>
</dbReference>
<keyword evidence="5" id="KW-1185">Reference proteome</keyword>
<comment type="caution">
    <text evidence="4">The sequence shown here is derived from an EMBL/GenBank/DDBJ whole genome shotgun (WGS) entry which is preliminary data.</text>
</comment>
<gene>
    <name evidence="4" type="ORF">ELQ94_02865</name>
</gene>
<accession>A0A433JWY0</accession>
<organism evidence="4 5">
    <name type="scientific">Labedella endophytica</name>
    <dbReference type="NCBI Taxonomy" id="1523160"/>
    <lineage>
        <taxon>Bacteria</taxon>
        <taxon>Bacillati</taxon>
        <taxon>Actinomycetota</taxon>
        <taxon>Actinomycetes</taxon>
        <taxon>Micrococcales</taxon>
        <taxon>Microbacteriaceae</taxon>
        <taxon>Labedella</taxon>
    </lineage>
</organism>
<dbReference type="AlphaFoldDB" id="A0A433JWY0"/>
<dbReference type="Gene3D" id="3.40.50.1820">
    <property type="entry name" value="alpha/beta hydrolase"/>
    <property type="match status" value="1"/>
</dbReference>
<reference evidence="4 5" key="1">
    <citation type="submission" date="2018-12" db="EMBL/GenBank/DDBJ databases">
        <authorList>
            <person name="Li F."/>
        </authorList>
    </citation>
    <scope>NUCLEOTIDE SEQUENCE [LARGE SCALE GENOMIC DNA]</scope>
    <source>
        <strain evidence="4 5">EGI 6500705</strain>
    </source>
</reference>
<feature type="active site" description="Charge relay system" evidence="1">
    <location>
        <position position="302"/>
    </location>
</feature>
<feature type="active site" description="Charge relay system" evidence="1">
    <location>
        <position position="273"/>
    </location>
</feature>
<evidence type="ECO:0000313" key="4">
    <source>
        <dbReference type="EMBL" id="RUR03498.1"/>
    </source>
</evidence>
<feature type="binding site" evidence="2">
    <location>
        <position position="92"/>
    </location>
    <ligand>
        <name>substrate</name>
    </ligand>
</feature>
<evidence type="ECO:0000256" key="2">
    <source>
        <dbReference type="PIRSR" id="PIRSR639069-2"/>
    </source>
</evidence>
<protein>
    <submittedName>
        <fullName evidence="4">Acetylxylan esterase</fullName>
    </submittedName>
</protein>
<dbReference type="Proteomes" id="UP000274909">
    <property type="component" value="Unassembled WGS sequence"/>
</dbReference>
<feature type="domain" description="Acetyl xylan esterase" evidence="3">
    <location>
        <begin position="1"/>
        <end position="319"/>
    </location>
</feature>
<dbReference type="InterPro" id="IPR039069">
    <property type="entry name" value="CE7"/>
</dbReference>
<dbReference type="PANTHER" id="PTHR40111:SF1">
    <property type="entry name" value="CEPHALOSPORIN-C DEACETYLASE"/>
    <property type="match status" value="1"/>
</dbReference>
<dbReference type="GO" id="GO:0005976">
    <property type="term" value="P:polysaccharide metabolic process"/>
    <property type="evidence" value="ECO:0007669"/>
    <property type="project" value="TreeGrafter"/>
</dbReference>
<dbReference type="SUPFAM" id="SSF53474">
    <property type="entry name" value="alpha/beta-Hydrolases"/>
    <property type="match status" value="1"/>
</dbReference>
<name>A0A433JWY0_9MICO</name>
<dbReference type="InterPro" id="IPR029058">
    <property type="entry name" value="AB_hydrolase_fold"/>
</dbReference>
<dbReference type="InterPro" id="IPR008391">
    <property type="entry name" value="AXE1_dom"/>
</dbReference>
<dbReference type="Pfam" id="PF05448">
    <property type="entry name" value="AXE1"/>
    <property type="match status" value="1"/>
</dbReference>
<evidence type="ECO:0000313" key="5">
    <source>
        <dbReference type="Proteomes" id="UP000274909"/>
    </source>
</evidence>
<evidence type="ECO:0000259" key="3">
    <source>
        <dbReference type="Pfam" id="PF05448"/>
    </source>
</evidence>
<feature type="active site" description="Nucleophile" evidence="1">
    <location>
        <position position="187"/>
    </location>
</feature>
<dbReference type="RefSeq" id="WP_127046947.1">
    <property type="nucleotide sequence ID" value="NZ_RZGZ01000001.1"/>
</dbReference>
<proteinExistence type="predicted"/>
<dbReference type="PANTHER" id="PTHR40111">
    <property type="entry name" value="CEPHALOSPORIN-C DEACETYLASE"/>
    <property type="match status" value="1"/>
</dbReference>
<sequence>MPFLDLPIDQLRTFRPEVALPDDFDDFWSRTLEESRAAAIAPTLTRIDSVVSSFDIFDVSFSGFAGDPVSGWFIVPAGSDGPLPTIVEYLGYGAGRGLPHERLAWPSCGYAYFLMDTRGQGSGGGTGGCTPDPHGSGPSGTGFVTRGIEDPLTYFYRRVYTDAALAIDAVRSFDLVDGSRIAVCGGSQGGGIAIAAAALADGVVAAMPEVPFLCNFERGVGLTERSPYNEVARYLSVHRDAAPGTFATLSYFDGANFATRATMPAHVGVALMDPVCPPSTVFATANRWGGGADIVEYPYNEHESGQGFHWQRQVAWLKALGV</sequence>
<dbReference type="OrthoDB" id="9770528at2"/>